<keyword evidence="5" id="KW-1185">Reference proteome</keyword>
<organism evidence="4 5">
    <name type="scientific">Acuticoccus sediminis</name>
    <dbReference type="NCBI Taxonomy" id="2184697"/>
    <lineage>
        <taxon>Bacteria</taxon>
        <taxon>Pseudomonadati</taxon>
        <taxon>Pseudomonadota</taxon>
        <taxon>Alphaproteobacteria</taxon>
        <taxon>Hyphomicrobiales</taxon>
        <taxon>Amorphaceae</taxon>
        <taxon>Acuticoccus</taxon>
    </lineage>
</organism>
<keyword evidence="3" id="KW-0119">Carbohydrate metabolism</keyword>
<dbReference type="GO" id="GO:0006006">
    <property type="term" value="P:glucose metabolic process"/>
    <property type="evidence" value="ECO:0007669"/>
    <property type="project" value="TreeGrafter"/>
</dbReference>
<dbReference type="CDD" id="cd09019">
    <property type="entry name" value="galactose_mutarotase_like"/>
    <property type="match status" value="1"/>
</dbReference>
<dbReference type="Gene3D" id="2.70.98.10">
    <property type="match status" value="1"/>
</dbReference>
<dbReference type="InterPro" id="IPR011013">
    <property type="entry name" value="Gal_mutarotase_sf_dom"/>
</dbReference>
<gene>
    <name evidence="4" type="ORF">DLJ53_19920</name>
</gene>
<evidence type="ECO:0000313" key="4">
    <source>
        <dbReference type="EMBL" id="RAI00001.1"/>
    </source>
</evidence>
<dbReference type="SUPFAM" id="SSF74650">
    <property type="entry name" value="Galactose mutarotase-like"/>
    <property type="match status" value="1"/>
</dbReference>
<dbReference type="InterPro" id="IPR014718">
    <property type="entry name" value="GH-type_carb-bd"/>
</dbReference>
<comment type="similarity">
    <text evidence="1">Belongs to the aldose epimerase family.</text>
</comment>
<keyword evidence="2" id="KW-0413">Isomerase</keyword>
<sequence length="321" mass="34811">MTIERFGEYRGTPVLRTVLRSETISLALLSYGGVVQSWEVNGPRGPMQATLGFDTFAPYPEWSRSFGIIAGRLANRVHEGRLRLDGETYQLDRNEGRNHLHGGSEGLGRQLWSLESDGRAARLALTSPDGAMGYPGTVHFTVDVTVDGPTVTFNMTGVPDRPTPIALAQHSYYALGGPVADHVLHIAAHEMTVTDAANIPTGEIMPVAGTEFDFMTPRAIGEMELDDNFCLAERAPAATLEGRDMTLVLSTDRPGLQVYNAFDMPEIPVPGLGGALYGPLSAIALEAQDWPDAVNHEHFPGVIATPEFPYRQTTSITIVPR</sequence>
<dbReference type="GO" id="GO:0033499">
    <property type="term" value="P:galactose catabolic process via UDP-galactose, Leloir pathway"/>
    <property type="evidence" value="ECO:0007669"/>
    <property type="project" value="TreeGrafter"/>
</dbReference>
<accession>A0A8B2NN13</accession>
<dbReference type="GO" id="GO:0030246">
    <property type="term" value="F:carbohydrate binding"/>
    <property type="evidence" value="ECO:0007669"/>
    <property type="project" value="InterPro"/>
</dbReference>
<dbReference type="RefSeq" id="WP_111348475.1">
    <property type="nucleotide sequence ID" value="NZ_QHHQ01000004.1"/>
</dbReference>
<reference evidence="4 5" key="1">
    <citation type="submission" date="2018-05" db="EMBL/GenBank/DDBJ databases">
        <title>Acuticoccus sediminis sp. nov., isolated from deep-sea sediment of Indian Ocean.</title>
        <authorList>
            <person name="Liu X."/>
            <person name="Lai Q."/>
            <person name="Du Y."/>
            <person name="Sun F."/>
            <person name="Zhang X."/>
            <person name="Wang S."/>
            <person name="Shao Z."/>
        </authorList>
    </citation>
    <scope>NUCLEOTIDE SEQUENCE [LARGE SCALE GENOMIC DNA]</scope>
    <source>
        <strain evidence="4 5">PTG4-2</strain>
    </source>
</reference>
<proteinExistence type="inferred from homology"/>
<evidence type="ECO:0000256" key="3">
    <source>
        <dbReference type="ARBA" id="ARBA00023277"/>
    </source>
</evidence>
<protein>
    <submittedName>
        <fullName evidence="4">Galactose-1-epimerase</fullName>
    </submittedName>
</protein>
<dbReference type="OrthoDB" id="9779408at2"/>
<evidence type="ECO:0000256" key="1">
    <source>
        <dbReference type="ARBA" id="ARBA00006206"/>
    </source>
</evidence>
<comment type="caution">
    <text evidence="4">The sequence shown here is derived from an EMBL/GenBank/DDBJ whole genome shotgun (WGS) entry which is preliminary data.</text>
</comment>
<dbReference type="AlphaFoldDB" id="A0A8B2NN13"/>
<dbReference type="PANTHER" id="PTHR10091">
    <property type="entry name" value="ALDOSE-1-EPIMERASE"/>
    <property type="match status" value="1"/>
</dbReference>
<dbReference type="Pfam" id="PF01263">
    <property type="entry name" value="Aldose_epim"/>
    <property type="match status" value="1"/>
</dbReference>
<dbReference type="InterPro" id="IPR047215">
    <property type="entry name" value="Galactose_mutarotase-like"/>
</dbReference>
<evidence type="ECO:0000313" key="5">
    <source>
        <dbReference type="Proteomes" id="UP000249590"/>
    </source>
</evidence>
<dbReference type="Proteomes" id="UP000249590">
    <property type="component" value="Unassembled WGS sequence"/>
</dbReference>
<dbReference type="EMBL" id="QHHQ01000004">
    <property type="protein sequence ID" value="RAI00001.1"/>
    <property type="molecule type" value="Genomic_DNA"/>
</dbReference>
<dbReference type="InterPro" id="IPR008183">
    <property type="entry name" value="Aldose_1/G6P_1-epimerase"/>
</dbReference>
<name>A0A8B2NN13_9HYPH</name>
<dbReference type="PANTHER" id="PTHR10091:SF49">
    <property type="entry name" value="ALDOSE 1-EPIMERASE"/>
    <property type="match status" value="1"/>
</dbReference>
<evidence type="ECO:0000256" key="2">
    <source>
        <dbReference type="ARBA" id="ARBA00023235"/>
    </source>
</evidence>
<dbReference type="GO" id="GO:0004034">
    <property type="term" value="F:aldose 1-epimerase activity"/>
    <property type="evidence" value="ECO:0007669"/>
    <property type="project" value="TreeGrafter"/>
</dbReference>